<dbReference type="InterPro" id="IPR001841">
    <property type="entry name" value="Znf_RING"/>
</dbReference>
<evidence type="ECO:0000313" key="5">
    <source>
        <dbReference type="EMBL" id="GAA2158583.1"/>
    </source>
</evidence>
<dbReference type="PANTHER" id="PTHR32097">
    <property type="entry name" value="CAMP-BINDING PROTEIN 1-RELATED"/>
    <property type="match status" value="1"/>
</dbReference>
<dbReference type="PROSITE" id="PS50089">
    <property type="entry name" value="ZF_RING_2"/>
    <property type="match status" value="1"/>
</dbReference>
<dbReference type="Gene3D" id="2.60.60.30">
    <property type="entry name" value="sav2460 like domains"/>
    <property type="match status" value="1"/>
</dbReference>
<dbReference type="Pfam" id="PF14447">
    <property type="entry name" value="Prok-RING_4"/>
    <property type="match status" value="1"/>
</dbReference>
<reference evidence="6" key="1">
    <citation type="journal article" date="2019" name="Int. J. Syst. Evol. Microbiol.">
        <title>The Global Catalogue of Microorganisms (GCM) 10K type strain sequencing project: providing services to taxonomists for standard genome sequencing and annotation.</title>
        <authorList>
            <consortium name="The Broad Institute Genomics Platform"/>
            <consortium name="The Broad Institute Genome Sequencing Center for Infectious Disease"/>
            <person name="Wu L."/>
            <person name="Ma J."/>
        </authorList>
    </citation>
    <scope>NUCLEOTIDE SEQUENCE [LARGE SCALE GENOMIC DNA]</scope>
    <source>
        <strain evidence="6">JCM 14560</strain>
    </source>
</reference>
<dbReference type="InterPro" id="IPR017907">
    <property type="entry name" value="Znf_RING_CS"/>
</dbReference>
<accession>A0ABP5M548</accession>
<feature type="domain" description="RING-type" evidence="4">
    <location>
        <begin position="106"/>
        <end position="148"/>
    </location>
</feature>
<name>A0ABP5M548_9ACTN</name>
<keyword evidence="1" id="KW-0479">Metal-binding</keyword>
<dbReference type="EMBL" id="BAAANT010000069">
    <property type="protein sequence ID" value="GAA2158583.1"/>
    <property type="molecule type" value="Genomic_DNA"/>
</dbReference>
<organism evidence="5 6">
    <name type="scientific">Kitasatospora kazusensis</name>
    <dbReference type="NCBI Taxonomy" id="407974"/>
    <lineage>
        <taxon>Bacteria</taxon>
        <taxon>Bacillati</taxon>
        <taxon>Actinomycetota</taxon>
        <taxon>Actinomycetes</taxon>
        <taxon>Kitasatosporales</taxon>
        <taxon>Streptomycetaceae</taxon>
        <taxon>Kitasatospora</taxon>
    </lineage>
</organism>
<gene>
    <name evidence="5" type="ORF">GCM10009760_61690</name>
</gene>
<protein>
    <recommendedName>
        <fullName evidence="4">RING-type domain-containing protein</fullName>
    </recommendedName>
</protein>
<keyword evidence="2" id="KW-0863">Zinc-finger</keyword>
<evidence type="ECO:0000259" key="4">
    <source>
        <dbReference type="PROSITE" id="PS50089"/>
    </source>
</evidence>
<dbReference type="InterPro" id="IPR051324">
    <property type="entry name" value="Stress/Tellurium_Resist"/>
</dbReference>
<sequence>MCVPEELRQPAADPWSAAGLTALDADLVERGHILTEQLRAALGLLGPADLALTGSGLLARIDAQLGADRKHRPLFHRFPDGVPTHAQLFFSVHIQAFLRNQPRQPCTRCGRTAAEAGIGALAPCAHLLCVSCLEALEAAGEASACPFCGSELTAGTALQAGVTGAPDPRYLAADSRAVRQAAEEFGVQRTLQPLRLAPGGDTRTAALLELDRLLTRRTPLSPEDREDLAALLAHAPAGLADALPAQIPVRETKASVLAAVLSRDPERARTLLAERVDTATDVLRLLWAWSGAEPDLLPASAPRLRTLPRPVRRDLLAVLDALPLAAVAEDLRRHRSAWLRAGELLHPFEYRRRYPNVAAAFVLLRQTDLVEHPVGAEFAEPPAPLRVHKTGTATRLGFTGFGGEVETRLAAGDLAGATAVLARRPGELVRRLHHLLRVHADTAPGAPLPEDFLPTVERALRQVAPGPLLGAYGRLRGPRSAGERRLYFPRGKVALAHAREDGGTLVTAGLSRPVCASIESELLRRAAGERYELAVLDEGLADLVVPFGERATARTLVSVPRGSIQRLPGTGRLRLFVHWMQPEHLRVDLDLSVALYDADWRFVGLCDYTQLVYGDRAAVHSGDYVSAPPPDGATEFVDLDPDALAAAGARHAVVIVFSYNDVSFEQLTEAFTGFLELDAGPDAADAAARATGPYYRKAVRQRMDLAGDAKVCVPMIVDLAERRYTWTDLNTSDSGGFHSVRRHHEEVGRLAADVLAHFSPGSRATLWDLACAVAAAGTDEVLVRGRAGQPVRTWRRAEGEPAGEFASRLRALRSPDGQGHTSTAGLTAALAGRHAFLGLVDGDIPAPDGLSGTAYRLYPGPLDAAPETLDRLTAGDLVARFGPVQAVRPPGADLP</sequence>
<keyword evidence="6" id="KW-1185">Reference proteome</keyword>
<proteinExistence type="predicted"/>
<dbReference type="PROSITE" id="PS00518">
    <property type="entry name" value="ZF_RING_1"/>
    <property type="match status" value="1"/>
</dbReference>
<evidence type="ECO:0000313" key="6">
    <source>
        <dbReference type="Proteomes" id="UP001422759"/>
    </source>
</evidence>
<evidence type="ECO:0000256" key="3">
    <source>
        <dbReference type="ARBA" id="ARBA00022833"/>
    </source>
</evidence>
<dbReference type="PANTHER" id="PTHR32097:SF18">
    <property type="entry name" value="RING-TYPE DOMAIN-CONTAINING PROTEIN"/>
    <property type="match status" value="1"/>
</dbReference>
<dbReference type="SUPFAM" id="SSF57850">
    <property type="entry name" value="RING/U-box"/>
    <property type="match status" value="1"/>
</dbReference>
<comment type="caution">
    <text evidence="5">The sequence shown here is derived from an EMBL/GenBank/DDBJ whole genome shotgun (WGS) entry which is preliminary data.</text>
</comment>
<dbReference type="NCBIfam" id="NF041916">
    <property type="entry name" value="RING_SCO0854"/>
    <property type="match status" value="1"/>
</dbReference>
<keyword evidence="3" id="KW-0862">Zinc</keyword>
<dbReference type="Proteomes" id="UP001422759">
    <property type="component" value="Unassembled WGS sequence"/>
</dbReference>
<evidence type="ECO:0000256" key="2">
    <source>
        <dbReference type="ARBA" id="ARBA00022771"/>
    </source>
</evidence>
<evidence type="ECO:0000256" key="1">
    <source>
        <dbReference type="ARBA" id="ARBA00022723"/>
    </source>
</evidence>